<keyword evidence="2 5" id="KW-0378">Hydrolase</keyword>
<keyword evidence="1 5" id="KW-0645">Protease</keyword>
<proteinExistence type="predicted"/>
<dbReference type="PANTHER" id="PTHR43343">
    <property type="entry name" value="PEPTIDASE S12"/>
    <property type="match status" value="1"/>
</dbReference>
<gene>
    <name evidence="5" type="ORF">FHX71_005355</name>
</gene>
<evidence type="ECO:0000259" key="4">
    <source>
        <dbReference type="PROSITE" id="PS50106"/>
    </source>
</evidence>
<keyword evidence="6" id="KW-1185">Reference proteome</keyword>
<dbReference type="SUPFAM" id="SSF50156">
    <property type="entry name" value="PDZ domain-like"/>
    <property type="match status" value="1"/>
</dbReference>
<dbReference type="InterPro" id="IPR001940">
    <property type="entry name" value="Peptidase_S1C"/>
</dbReference>
<feature type="region of interest" description="Disordered" evidence="3">
    <location>
        <begin position="1"/>
        <end position="130"/>
    </location>
</feature>
<name>A0A7W3PGV0_9MICO</name>
<protein>
    <submittedName>
        <fullName evidence="5">Putative serine protease PepD</fullName>
        <ecNumber evidence="5">3.4.21.-</ecNumber>
    </submittedName>
</protein>
<feature type="compositionally biased region" description="Pro residues" evidence="3">
    <location>
        <begin position="44"/>
        <end position="67"/>
    </location>
</feature>
<evidence type="ECO:0000256" key="3">
    <source>
        <dbReference type="SAM" id="MobiDB-lite"/>
    </source>
</evidence>
<evidence type="ECO:0000313" key="6">
    <source>
        <dbReference type="Proteomes" id="UP000540568"/>
    </source>
</evidence>
<dbReference type="EC" id="3.4.21.-" evidence="5"/>
<dbReference type="SMART" id="SM00228">
    <property type="entry name" value="PDZ"/>
    <property type="match status" value="1"/>
</dbReference>
<feature type="compositionally biased region" description="Low complexity" evidence="3">
    <location>
        <begin position="548"/>
        <end position="572"/>
    </location>
</feature>
<evidence type="ECO:0000256" key="1">
    <source>
        <dbReference type="ARBA" id="ARBA00022670"/>
    </source>
</evidence>
<dbReference type="EMBL" id="JACGWV010000003">
    <property type="protein sequence ID" value="MBA8811348.1"/>
    <property type="molecule type" value="Genomic_DNA"/>
</dbReference>
<dbReference type="InterPro" id="IPR001478">
    <property type="entry name" value="PDZ"/>
</dbReference>
<evidence type="ECO:0000256" key="2">
    <source>
        <dbReference type="ARBA" id="ARBA00022801"/>
    </source>
</evidence>
<feature type="compositionally biased region" description="Polar residues" evidence="3">
    <location>
        <begin position="1"/>
        <end position="24"/>
    </location>
</feature>
<dbReference type="InterPro" id="IPR036034">
    <property type="entry name" value="PDZ_sf"/>
</dbReference>
<dbReference type="SUPFAM" id="SSF50494">
    <property type="entry name" value="Trypsin-like serine proteases"/>
    <property type="match status" value="1"/>
</dbReference>
<dbReference type="Pfam" id="PF13365">
    <property type="entry name" value="Trypsin_2"/>
    <property type="match status" value="1"/>
</dbReference>
<evidence type="ECO:0000313" key="5">
    <source>
        <dbReference type="EMBL" id="MBA8811348.1"/>
    </source>
</evidence>
<dbReference type="GO" id="GO:0006508">
    <property type="term" value="P:proteolysis"/>
    <property type="evidence" value="ECO:0007669"/>
    <property type="project" value="UniProtKB-KW"/>
</dbReference>
<accession>A0A7W3PGV0</accession>
<organism evidence="5 6">
    <name type="scientific">Promicromonospora sukumoe</name>
    <dbReference type="NCBI Taxonomy" id="88382"/>
    <lineage>
        <taxon>Bacteria</taxon>
        <taxon>Bacillati</taxon>
        <taxon>Actinomycetota</taxon>
        <taxon>Actinomycetes</taxon>
        <taxon>Micrococcales</taxon>
        <taxon>Promicromonosporaceae</taxon>
        <taxon>Promicromonospora</taxon>
    </lineage>
</organism>
<dbReference type="PROSITE" id="PS50106">
    <property type="entry name" value="PDZ"/>
    <property type="match status" value="1"/>
</dbReference>
<feature type="domain" description="PDZ" evidence="4">
    <location>
        <begin position="438"/>
        <end position="530"/>
    </location>
</feature>
<dbReference type="PRINTS" id="PR00834">
    <property type="entry name" value="PROTEASES2C"/>
</dbReference>
<dbReference type="Gene3D" id="2.30.42.10">
    <property type="match status" value="1"/>
</dbReference>
<sequence>MTDQNSNTPQPEEQPSGAQPTQQLPVAGPAPVPSTGAEQSPTPAQSPAPVPAPPTGATPQAPAPQVPTPHGAAPQGATPEGMTPAQHERAQHQAVPAPQQAAAEHQGPAQHQPPAHQPPAHQPTPAQQHTMPVQTVAPAAGAAHGTGPAAHGTGPSPTYVNPYAVPATATAEPKARNRTWVPVVAAAAAAAVLASAGTAGLLTLTGGPGTATSLADVGQSNSQTVPVKSSTVENPDWTAVTSAVEQSVVSIQVQTQAGGAEGSGVVLDTQGRVLTNNHVVAGAQTVQVTLSDGSVYEAKIVGTDPTTDLAVVQLNDPPSDLKPATFADSDNVVVGEPVMALGNPLGLANTATTGIVSALNRPVVASAENGSDQVVTNAIQIDAAVNPGNSGGPLFNASGEVIGITSSIATLSSGGGGTSSSSGSIGLGFAIPGNLASQIGDQLKETGTAKHAFLGVSMSDATATADGVTRRGAGVEDVVADSPAGKAGIQKGDVIVAFDGSAVNSPESLTAFVREKEAGDKAVLTVVRDGSTQEITVTLAAKAETATQDSGSQNQQDQQPGQSQQDGSGSDQTNPNNLPGWLQDLLNQG</sequence>
<dbReference type="GO" id="GO:0004252">
    <property type="term" value="F:serine-type endopeptidase activity"/>
    <property type="evidence" value="ECO:0007669"/>
    <property type="project" value="InterPro"/>
</dbReference>
<dbReference type="Gene3D" id="2.40.10.120">
    <property type="match status" value="1"/>
</dbReference>
<comment type="caution">
    <text evidence="5">The sequence shown here is derived from an EMBL/GenBank/DDBJ whole genome shotgun (WGS) entry which is preliminary data.</text>
</comment>
<dbReference type="PANTHER" id="PTHR43343:SF3">
    <property type="entry name" value="PROTEASE DO-LIKE 8, CHLOROPLASTIC"/>
    <property type="match status" value="1"/>
</dbReference>
<dbReference type="InterPro" id="IPR051201">
    <property type="entry name" value="Chloro_Bact_Ser_Proteases"/>
</dbReference>
<dbReference type="Proteomes" id="UP000540568">
    <property type="component" value="Unassembled WGS sequence"/>
</dbReference>
<reference evidence="5 6" key="1">
    <citation type="submission" date="2020-07" db="EMBL/GenBank/DDBJ databases">
        <title>Sequencing the genomes of 1000 actinobacteria strains.</title>
        <authorList>
            <person name="Klenk H.-P."/>
        </authorList>
    </citation>
    <scope>NUCLEOTIDE SEQUENCE [LARGE SCALE GENOMIC DNA]</scope>
    <source>
        <strain evidence="5 6">DSM 44121</strain>
    </source>
</reference>
<dbReference type="InterPro" id="IPR009003">
    <property type="entry name" value="Peptidase_S1_PA"/>
</dbReference>
<dbReference type="Pfam" id="PF13180">
    <property type="entry name" value="PDZ_2"/>
    <property type="match status" value="1"/>
</dbReference>
<dbReference type="AlphaFoldDB" id="A0A7W3PGV0"/>
<feature type="region of interest" description="Disordered" evidence="3">
    <location>
        <begin position="543"/>
        <end position="589"/>
    </location>
</feature>
<dbReference type="RefSeq" id="WP_182620489.1">
    <property type="nucleotide sequence ID" value="NZ_BAAATF010000001.1"/>
</dbReference>
<feature type="compositionally biased region" description="Low complexity" evidence="3">
    <location>
        <begin position="92"/>
        <end position="114"/>
    </location>
</feature>